<evidence type="ECO:0000313" key="3">
    <source>
        <dbReference type="Proteomes" id="UP001469553"/>
    </source>
</evidence>
<evidence type="ECO:0000256" key="1">
    <source>
        <dbReference type="SAM" id="Phobius"/>
    </source>
</evidence>
<evidence type="ECO:0000313" key="2">
    <source>
        <dbReference type="EMBL" id="MEQ2307207.1"/>
    </source>
</evidence>
<comment type="caution">
    <text evidence="2">The sequence shown here is derived from an EMBL/GenBank/DDBJ whole genome shotgun (WGS) entry which is preliminary data.</text>
</comment>
<name>A0ABV0ZN45_9TELE</name>
<dbReference type="Proteomes" id="UP001469553">
    <property type="component" value="Unassembled WGS sequence"/>
</dbReference>
<feature type="transmembrane region" description="Helical" evidence="1">
    <location>
        <begin position="67"/>
        <end position="90"/>
    </location>
</feature>
<keyword evidence="1" id="KW-0812">Transmembrane</keyword>
<gene>
    <name evidence="2" type="ORF">AMECASPLE_015999</name>
</gene>
<accession>A0ABV0ZN45</accession>
<proteinExistence type="predicted"/>
<keyword evidence="3" id="KW-1185">Reference proteome</keyword>
<organism evidence="2 3">
    <name type="scientific">Ameca splendens</name>
    <dbReference type="NCBI Taxonomy" id="208324"/>
    <lineage>
        <taxon>Eukaryota</taxon>
        <taxon>Metazoa</taxon>
        <taxon>Chordata</taxon>
        <taxon>Craniata</taxon>
        <taxon>Vertebrata</taxon>
        <taxon>Euteleostomi</taxon>
        <taxon>Actinopterygii</taxon>
        <taxon>Neopterygii</taxon>
        <taxon>Teleostei</taxon>
        <taxon>Neoteleostei</taxon>
        <taxon>Acanthomorphata</taxon>
        <taxon>Ovalentaria</taxon>
        <taxon>Atherinomorphae</taxon>
        <taxon>Cyprinodontiformes</taxon>
        <taxon>Goodeidae</taxon>
        <taxon>Ameca</taxon>
    </lineage>
</organism>
<reference evidence="2 3" key="1">
    <citation type="submission" date="2021-06" db="EMBL/GenBank/DDBJ databases">
        <authorList>
            <person name="Palmer J.M."/>
        </authorList>
    </citation>
    <scope>NUCLEOTIDE SEQUENCE [LARGE SCALE GENOMIC DNA]</scope>
    <source>
        <strain evidence="2 3">AS_MEX2019</strain>
        <tissue evidence="2">Muscle</tissue>
    </source>
</reference>
<protein>
    <submittedName>
        <fullName evidence="2">Uncharacterized protein</fullName>
    </submittedName>
</protein>
<keyword evidence="1" id="KW-0472">Membrane</keyword>
<keyword evidence="1" id="KW-1133">Transmembrane helix</keyword>
<dbReference type="EMBL" id="JAHRIP010066981">
    <property type="protein sequence ID" value="MEQ2307207.1"/>
    <property type="molecule type" value="Genomic_DNA"/>
</dbReference>
<sequence>MCVNSCSVELWRHKEAPKRRGSTDFQVSRSSNVPRFGSPQVDGFSYQTFPSKRLSCKILMNKQGMRLCFLCFHAACIVILIPAPSLRVMFSYVSASSLSVF</sequence>